<dbReference type="EMBL" id="JACHJR010000001">
    <property type="protein sequence ID" value="MBB4949633.1"/>
    <property type="molecule type" value="Genomic_DNA"/>
</dbReference>
<evidence type="ECO:0000313" key="3">
    <source>
        <dbReference type="Proteomes" id="UP000573327"/>
    </source>
</evidence>
<proteinExistence type="predicted"/>
<gene>
    <name evidence="2" type="ORF">F4556_005168</name>
</gene>
<feature type="region of interest" description="Disordered" evidence="1">
    <location>
        <begin position="1"/>
        <end position="41"/>
    </location>
</feature>
<keyword evidence="3" id="KW-1185">Reference proteome</keyword>
<evidence type="ECO:0000313" key="2">
    <source>
        <dbReference type="EMBL" id="MBB4949633.1"/>
    </source>
</evidence>
<evidence type="ECO:0000256" key="1">
    <source>
        <dbReference type="SAM" id="MobiDB-lite"/>
    </source>
</evidence>
<accession>A0A7W7WJX5</accession>
<protein>
    <submittedName>
        <fullName evidence="2">Uncharacterized protein</fullName>
    </submittedName>
</protein>
<comment type="caution">
    <text evidence="2">The sequence shown here is derived from an EMBL/GenBank/DDBJ whole genome shotgun (WGS) entry which is preliminary data.</text>
</comment>
<organism evidence="2 3">
    <name type="scientific">Kitasatospora gansuensis</name>
    <dbReference type="NCBI Taxonomy" id="258050"/>
    <lineage>
        <taxon>Bacteria</taxon>
        <taxon>Bacillati</taxon>
        <taxon>Actinomycetota</taxon>
        <taxon>Actinomycetes</taxon>
        <taxon>Kitasatosporales</taxon>
        <taxon>Streptomycetaceae</taxon>
        <taxon>Kitasatospora</taxon>
    </lineage>
</organism>
<dbReference type="Proteomes" id="UP000573327">
    <property type="component" value="Unassembled WGS sequence"/>
</dbReference>
<dbReference type="AlphaFoldDB" id="A0A7W7WJX5"/>
<reference evidence="2 3" key="1">
    <citation type="submission" date="2020-08" db="EMBL/GenBank/DDBJ databases">
        <title>Sequencing the genomes of 1000 actinobacteria strains.</title>
        <authorList>
            <person name="Klenk H.-P."/>
        </authorList>
    </citation>
    <scope>NUCLEOTIDE SEQUENCE [LARGE SCALE GENOMIC DNA]</scope>
    <source>
        <strain evidence="2 3">DSM 44786</strain>
    </source>
</reference>
<name>A0A7W7WJX5_9ACTN</name>
<sequence>MNRPPPAPFSGSLLPAYEPGDARESPARPVSGPDPRRDRTAFTPVWLRAGGQWRTGLLLYWRQYQDDPQWQVTIQFGDVPGYESGWYQYDPAAVVPVPVPEDSPAADTVLTDRPEPGTGRTVRTGWRLLWVRRVGRWIGVRQLAWHQLLGGPWIAEVQATSEVLTGEYRARSHYVVYDPVTVRPVPDHPDTAALTDTATGRAQ</sequence>
<dbReference type="RefSeq" id="WP_184920111.1">
    <property type="nucleotide sequence ID" value="NZ_JACHJR010000001.1"/>
</dbReference>